<comment type="similarity">
    <text evidence="2">Belongs to the PAF1 family.</text>
</comment>
<dbReference type="PANTHER" id="PTHR23188:SF12">
    <property type="entry name" value="RNA POLYMERASE II-ASSOCIATED FACTOR 1 HOMOLOG"/>
    <property type="match status" value="1"/>
</dbReference>
<organism evidence="5 6">
    <name type="scientific">Pyrenophora seminiperda CCB06</name>
    <dbReference type="NCBI Taxonomy" id="1302712"/>
    <lineage>
        <taxon>Eukaryota</taxon>
        <taxon>Fungi</taxon>
        <taxon>Dikarya</taxon>
        <taxon>Ascomycota</taxon>
        <taxon>Pezizomycotina</taxon>
        <taxon>Dothideomycetes</taxon>
        <taxon>Pleosporomycetidae</taxon>
        <taxon>Pleosporales</taxon>
        <taxon>Pleosporineae</taxon>
        <taxon>Pleosporaceae</taxon>
        <taxon>Pyrenophora</taxon>
    </lineage>
</organism>
<evidence type="ECO:0000256" key="4">
    <source>
        <dbReference type="SAM" id="MobiDB-lite"/>
    </source>
</evidence>
<dbReference type="AlphaFoldDB" id="A0A3M7MAS9"/>
<keyword evidence="6" id="KW-1185">Reference proteome</keyword>
<dbReference type="GO" id="GO:0000993">
    <property type="term" value="F:RNA polymerase II complex binding"/>
    <property type="evidence" value="ECO:0007669"/>
    <property type="project" value="TreeGrafter"/>
</dbReference>
<evidence type="ECO:0000256" key="1">
    <source>
        <dbReference type="ARBA" id="ARBA00004123"/>
    </source>
</evidence>
<feature type="compositionally biased region" description="Polar residues" evidence="4">
    <location>
        <begin position="205"/>
        <end position="222"/>
    </location>
</feature>
<sequence>MSAAFTTWAEQERWATKRERPLVSAELCLAQRELARRGERGTSRVGVGASSTFFDQLAAHNHNHTKSPAQPYDNMSSGRPVVHQDYIAKIRYSNALPPPPCPPKLLDIPNTGLSSGQYTSAGFASRLAREQSLNIEADAELGMPIDLVGIPKVFDGDESAIQAMPHPPPLSAADRALMRPPNALGKAVASATGATFLRRTEYVTSSTTGGSKFESSNSSNTMRLRRKRKTVETSLDDPTNISRHILKGFNIAYPADAYNGQDSAENLRAAESTPEERLAWNKPKHARNPNLKLLDSYPLLPDWDATPDTGGYMIFKFNAPPVNNPLDSSYDPRLDVALLRPAGQTIQDQAKYLQDQEAHKLDPTVPPPIARWQFEFFLPSDKNKVHGIKRNFTTYDPANEDDIDFDIAEDDEGQPRKCFKYDNIRTYETMQQVGDPSDTYGDVVALALHDPEKHESEPLRDTKMQKAAYFYPITQRTGLRPRRPGRLDMVEEQPKVDIIEAAGKDPESTDRREEFRRRAEAIEV</sequence>
<name>A0A3M7MAS9_9PLEO</name>
<evidence type="ECO:0000313" key="5">
    <source>
        <dbReference type="EMBL" id="RMZ71587.1"/>
    </source>
</evidence>
<proteinExistence type="inferred from homology"/>
<dbReference type="Proteomes" id="UP000265663">
    <property type="component" value="Unassembled WGS sequence"/>
</dbReference>
<protein>
    <recommendedName>
        <fullName evidence="7">Paf1-domain-containing protein</fullName>
    </recommendedName>
</protein>
<dbReference type="EMBL" id="KE747827">
    <property type="protein sequence ID" value="RMZ71587.1"/>
    <property type="molecule type" value="Genomic_DNA"/>
</dbReference>
<gene>
    <name evidence="5" type="ORF">GMOD_00006719</name>
</gene>
<reference evidence="5 6" key="1">
    <citation type="journal article" date="2014" name="PLoS ONE">
        <title>De novo Genome Assembly of the Fungal Plant Pathogen Pyrenophora semeniperda.</title>
        <authorList>
            <person name="Soliai M.M."/>
            <person name="Meyer S.E."/>
            <person name="Udall J.A."/>
            <person name="Elzinga D.E."/>
            <person name="Hermansen R.A."/>
            <person name="Bodily P.M."/>
            <person name="Hart A.A."/>
            <person name="Coleman C.E."/>
        </authorList>
    </citation>
    <scope>NUCLEOTIDE SEQUENCE [LARGE SCALE GENOMIC DNA]</scope>
    <source>
        <strain evidence="5 6">CCB06</strain>
        <tissue evidence="5">Mycelium</tissue>
    </source>
</reference>
<comment type="subcellular location">
    <subcellularLocation>
        <location evidence="1">Nucleus</location>
    </subcellularLocation>
</comment>
<accession>A0A3M7MAS9</accession>
<dbReference type="GO" id="GO:0016593">
    <property type="term" value="C:Cdc73/Paf1 complex"/>
    <property type="evidence" value="ECO:0007669"/>
    <property type="project" value="InterPro"/>
</dbReference>
<dbReference type="GO" id="GO:0003682">
    <property type="term" value="F:chromatin binding"/>
    <property type="evidence" value="ECO:0007669"/>
    <property type="project" value="TreeGrafter"/>
</dbReference>
<dbReference type="InterPro" id="IPR007133">
    <property type="entry name" value="RNA_pol_II-assoc_Paf1"/>
</dbReference>
<evidence type="ECO:0008006" key="7">
    <source>
        <dbReference type="Google" id="ProtNLM"/>
    </source>
</evidence>
<evidence type="ECO:0000256" key="2">
    <source>
        <dbReference type="ARBA" id="ARBA00007560"/>
    </source>
</evidence>
<dbReference type="PANTHER" id="PTHR23188">
    <property type="entry name" value="RNA POLYMERASE II-ASSOCIATED FACTOR 1 HOMOLOG"/>
    <property type="match status" value="1"/>
</dbReference>
<evidence type="ECO:0000256" key="3">
    <source>
        <dbReference type="ARBA" id="ARBA00023242"/>
    </source>
</evidence>
<evidence type="ECO:0000313" key="6">
    <source>
        <dbReference type="Proteomes" id="UP000265663"/>
    </source>
</evidence>
<feature type="region of interest" description="Disordered" evidence="4">
    <location>
        <begin position="500"/>
        <end position="524"/>
    </location>
</feature>
<feature type="region of interest" description="Disordered" evidence="4">
    <location>
        <begin position="205"/>
        <end position="234"/>
    </location>
</feature>
<dbReference type="Pfam" id="PF03985">
    <property type="entry name" value="Paf1"/>
    <property type="match status" value="1"/>
</dbReference>
<dbReference type="OrthoDB" id="10260285at2759"/>
<keyword evidence="3" id="KW-0539">Nucleus</keyword>
<dbReference type="GO" id="GO:0006368">
    <property type="term" value="P:transcription elongation by RNA polymerase II"/>
    <property type="evidence" value="ECO:0007669"/>
    <property type="project" value="InterPro"/>
</dbReference>